<evidence type="ECO:0000313" key="6">
    <source>
        <dbReference type="Proteomes" id="UP000245697"/>
    </source>
</evidence>
<keyword evidence="3 5" id="KW-0067">ATP-binding</keyword>
<name>A0A316F4K3_9ACTN</name>
<evidence type="ECO:0000256" key="3">
    <source>
        <dbReference type="ARBA" id="ARBA00022840"/>
    </source>
</evidence>
<comment type="caution">
    <text evidence="5">The sequence shown here is derived from an EMBL/GenBank/DDBJ whole genome shotgun (WGS) entry which is preliminary data.</text>
</comment>
<reference evidence="5 6" key="1">
    <citation type="submission" date="2018-05" db="EMBL/GenBank/DDBJ databases">
        <title>Genomic Encyclopedia of Archaeal and Bacterial Type Strains, Phase II (KMG-II): from individual species to whole genera.</title>
        <authorList>
            <person name="Goeker M."/>
        </authorList>
    </citation>
    <scope>NUCLEOTIDE SEQUENCE [LARGE SCALE GENOMIC DNA]</scope>
    <source>
        <strain evidence="5 6">DSM 45184</strain>
    </source>
</reference>
<evidence type="ECO:0000259" key="4">
    <source>
        <dbReference type="PROSITE" id="PS50893"/>
    </source>
</evidence>
<dbReference type="PROSITE" id="PS50893">
    <property type="entry name" value="ABC_TRANSPORTER_2"/>
    <property type="match status" value="1"/>
</dbReference>
<dbReference type="PANTHER" id="PTHR24220:SF685">
    <property type="entry name" value="ABC TRANSPORTER RELATED"/>
    <property type="match status" value="1"/>
</dbReference>
<evidence type="ECO:0000256" key="2">
    <source>
        <dbReference type="ARBA" id="ARBA00022741"/>
    </source>
</evidence>
<keyword evidence="2" id="KW-0547">Nucleotide-binding</keyword>
<dbReference type="Proteomes" id="UP000245697">
    <property type="component" value="Unassembled WGS sequence"/>
</dbReference>
<dbReference type="PROSITE" id="PS00211">
    <property type="entry name" value="ABC_TRANSPORTER_1"/>
    <property type="match status" value="1"/>
</dbReference>
<keyword evidence="6" id="KW-1185">Reference proteome</keyword>
<proteinExistence type="predicted"/>
<dbReference type="GO" id="GO:0022857">
    <property type="term" value="F:transmembrane transporter activity"/>
    <property type="evidence" value="ECO:0007669"/>
    <property type="project" value="TreeGrafter"/>
</dbReference>
<dbReference type="CDD" id="cd03255">
    <property type="entry name" value="ABC_MJ0796_LolCDE_FtsE"/>
    <property type="match status" value="1"/>
</dbReference>
<keyword evidence="1" id="KW-0813">Transport</keyword>
<accession>A0A316F4K3</accession>
<evidence type="ECO:0000313" key="5">
    <source>
        <dbReference type="EMBL" id="PWK39438.1"/>
    </source>
</evidence>
<feature type="domain" description="ABC transporter" evidence="4">
    <location>
        <begin position="17"/>
        <end position="236"/>
    </location>
</feature>
<dbReference type="EMBL" id="QGGR01000022">
    <property type="protein sequence ID" value="PWK39438.1"/>
    <property type="molecule type" value="Genomic_DNA"/>
</dbReference>
<dbReference type="InterPro" id="IPR015854">
    <property type="entry name" value="ABC_transpr_LolD-like"/>
</dbReference>
<dbReference type="SMART" id="SM00382">
    <property type="entry name" value="AAA"/>
    <property type="match status" value="1"/>
</dbReference>
<dbReference type="InterPro" id="IPR017911">
    <property type="entry name" value="MacB-like_ATP-bd"/>
</dbReference>
<dbReference type="InterPro" id="IPR003593">
    <property type="entry name" value="AAA+_ATPase"/>
</dbReference>
<protein>
    <submittedName>
        <fullName evidence="5">Putative ABC transport system ATP-binding protein</fullName>
    </submittedName>
</protein>
<dbReference type="FunFam" id="3.40.50.300:FF:000032">
    <property type="entry name" value="Export ABC transporter ATP-binding protein"/>
    <property type="match status" value="1"/>
</dbReference>
<dbReference type="InterPro" id="IPR027417">
    <property type="entry name" value="P-loop_NTPase"/>
</dbReference>
<dbReference type="SUPFAM" id="SSF52540">
    <property type="entry name" value="P-loop containing nucleoside triphosphate hydrolases"/>
    <property type="match status" value="1"/>
</dbReference>
<evidence type="ECO:0000256" key="1">
    <source>
        <dbReference type="ARBA" id="ARBA00022448"/>
    </source>
</evidence>
<dbReference type="GO" id="GO:0005524">
    <property type="term" value="F:ATP binding"/>
    <property type="evidence" value="ECO:0007669"/>
    <property type="project" value="UniProtKB-KW"/>
</dbReference>
<dbReference type="GO" id="GO:0016887">
    <property type="term" value="F:ATP hydrolysis activity"/>
    <property type="evidence" value="ECO:0007669"/>
    <property type="project" value="InterPro"/>
</dbReference>
<gene>
    <name evidence="5" type="ORF">BC793_12210</name>
</gene>
<dbReference type="InterPro" id="IPR003439">
    <property type="entry name" value="ABC_transporter-like_ATP-bd"/>
</dbReference>
<dbReference type="Gene3D" id="3.40.50.300">
    <property type="entry name" value="P-loop containing nucleotide triphosphate hydrolases"/>
    <property type="match status" value="1"/>
</dbReference>
<dbReference type="GO" id="GO:0098796">
    <property type="term" value="C:membrane protein complex"/>
    <property type="evidence" value="ECO:0007669"/>
    <property type="project" value="UniProtKB-ARBA"/>
</dbReference>
<dbReference type="PANTHER" id="PTHR24220">
    <property type="entry name" value="IMPORT ATP-BINDING PROTEIN"/>
    <property type="match status" value="1"/>
</dbReference>
<organism evidence="5 6">
    <name type="scientific">Actinoplanes xinjiangensis</name>
    <dbReference type="NCBI Taxonomy" id="512350"/>
    <lineage>
        <taxon>Bacteria</taxon>
        <taxon>Bacillati</taxon>
        <taxon>Actinomycetota</taxon>
        <taxon>Actinomycetes</taxon>
        <taxon>Micromonosporales</taxon>
        <taxon>Micromonosporaceae</taxon>
        <taxon>Actinoplanes</taxon>
    </lineage>
</organism>
<sequence length="236" mass="25358">MLSGMTRETATDPDVVVDVEKIVKTYRSASAEFRALDGIDLQARRGEFVAVVGRSGSGKSTLMNLIAGLDQPTSGRLRVAGTDLEGLSENRLAAWRGRAVGVVFQFFQLLPTLTVAENVVLPMELSRTVGVRQRRDRALDMLNRVGLRAHADKLPATLSGGEQQRAAIARALVNEPPVLVADEPTGNLDTHTGDAVLDLLGEVAAAGTCVLMVTHERDITRWVHRTVTLADGRVAA</sequence>
<dbReference type="Pfam" id="PF00005">
    <property type="entry name" value="ABC_tran"/>
    <property type="match status" value="1"/>
</dbReference>
<dbReference type="AlphaFoldDB" id="A0A316F4K3"/>
<dbReference type="GO" id="GO:0005886">
    <property type="term" value="C:plasma membrane"/>
    <property type="evidence" value="ECO:0007669"/>
    <property type="project" value="TreeGrafter"/>
</dbReference>
<dbReference type="InterPro" id="IPR017871">
    <property type="entry name" value="ABC_transporter-like_CS"/>
</dbReference>